<keyword evidence="3" id="KW-0804">Transcription</keyword>
<dbReference type="GO" id="GO:0003677">
    <property type="term" value="F:DNA binding"/>
    <property type="evidence" value="ECO:0007669"/>
    <property type="project" value="UniProtKB-KW"/>
</dbReference>
<keyword evidence="7" id="KW-0238">DNA-binding</keyword>
<protein>
    <submittedName>
        <fullName evidence="7">DNA-binding response regulator</fullName>
    </submittedName>
</protein>
<dbReference type="Pfam" id="PF00072">
    <property type="entry name" value="Response_reg"/>
    <property type="match status" value="1"/>
</dbReference>
<evidence type="ECO:0000313" key="8">
    <source>
        <dbReference type="Proteomes" id="UP001325680"/>
    </source>
</evidence>
<dbReference type="PANTHER" id="PTHR43547">
    <property type="entry name" value="TWO-COMPONENT HISTIDINE KINASE"/>
    <property type="match status" value="1"/>
</dbReference>
<dbReference type="EMBL" id="CP139960">
    <property type="protein sequence ID" value="WQD38211.1"/>
    <property type="molecule type" value="Genomic_DNA"/>
</dbReference>
<evidence type="ECO:0000259" key="5">
    <source>
        <dbReference type="PROSITE" id="PS01124"/>
    </source>
</evidence>
<dbReference type="RefSeq" id="WP_114790947.1">
    <property type="nucleotide sequence ID" value="NZ_CP139960.1"/>
</dbReference>
<keyword evidence="2" id="KW-0805">Transcription regulation</keyword>
<evidence type="ECO:0000259" key="6">
    <source>
        <dbReference type="PROSITE" id="PS50110"/>
    </source>
</evidence>
<dbReference type="SUPFAM" id="SSF46689">
    <property type="entry name" value="Homeodomain-like"/>
    <property type="match status" value="1"/>
</dbReference>
<evidence type="ECO:0000256" key="3">
    <source>
        <dbReference type="ARBA" id="ARBA00023163"/>
    </source>
</evidence>
<evidence type="ECO:0000313" key="7">
    <source>
        <dbReference type="EMBL" id="WQD38211.1"/>
    </source>
</evidence>
<keyword evidence="8" id="KW-1185">Reference proteome</keyword>
<evidence type="ECO:0000256" key="2">
    <source>
        <dbReference type="ARBA" id="ARBA00023015"/>
    </source>
</evidence>
<feature type="domain" description="Response regulatory" evidence="6">
    <location>
        <begin position="4"/>
        <end position="119"/>
    </location>
</feature>
<organism evidence="7 8">
    <name type="scientific">Niabella yanshanensis</name>
    <dbReference type="NCBI Taxonomy" id="577386"/>
    <lineage>
        <taxon>Bacteria</taxon>
        <taxon>Pseudomonadati</taxon>
        <taxon>Bacteroidota</taxon>
        <taxon>Chitinophagia</taxon>
        <taxon>Chitinophagales</taxon>
        <taxon>Chitinophagaceae</taxon>
        <taxon>Niabella</taxon>
    </lineage>
</organism>
<feature type="modified residue" description="4-aspartylphosphate" evidence="4">
    <location>
        <position position="52"/>
    </location>
</feature>
<reference evidence="7 8" key="1">
    <citation type="submission" date="2023-12" db="EMBL/GenBank/DDBJ databases">
        <title>Genome sequencing and assembly of bacterial species from a model synthetic community.</title>
        <authorList>
            <person name="Hogle S.L."/>
        </authorList>
    </citation>
    <scope>NUCLEOTIDE SEQUENCE [LARGE SCALE GENOMIC DNA]</scope>
    <source>
        <strain evidence="7 8">HAMBI_3031</strain>
    </source>
</reference>
<dbReference type="SMART" id="SM00448">
    <property type="entry name" value="REC"/>
    <property type="match status" value="1"/>
</dbReference>
<dbReference type="Pfam" id="PF12833">
    <property type="entry name" value="HTH_18"/>
    <property type="match status" value="1"/>
</dbReference>
<dbReference type="SMART" id="SM00342">
    <property type="entry name" value="HTH_ARAC"/>
    <property type="match status" value="1"/>
</dbReference>
<dbReference type="PROSITE" id="PS01124">
    <property type="entry name" value="HTH_ARAC_FAMILY_2"/>
    <property type="match status" value="1"/>
</dbReference>
<dbReference type="InterPro" id="IPR001789">
    <property type="entry name" value="Sig_transdc_resp-reg_receiver"/>
</dbReference>
<dbReference type="PROSITE" id="PS50110">
    <property type="entry name" value="RESPONSE_REGULATORY"/>
    <property type="match status" value="1"/>
</dbReference>
<evidence type="ECO:0000256" key="4">
    <source>
        <dbReference type="PROSITE-ProRule" id="PRU00169"/>
    </source>
</evidence>
<accession>A0ABZ0W4U7</accession>
<gene>
    <name evidence="7" type="ORF">U0035_21305</name>
</gene>
<dbReference type="Gene3D" id="3.40.50.2300">
    <property type="match status" value="1"/>
</dbReference>
<dbReference type="InterPro" id="IPR011006">
    <property type="entry name" value="CheY-like_superfamily"/>
</dbReference>
<dbReference type="InterPro" id="IPR018060">
    <property type="entry name" value="HTH_AraC"/>
</dbReference>
<proteinExistence type="predicted"/>
<evidence type="ECO:0000256" key="1">
    <source>
        <dbReference type="ARBA" id="ARBA00022553"/>
    </source>
</evidence>
<dbReference type="SUPFAM" id="SSF52172">
    <property type="entry name" value="CheY-like"/>
    <property type="match status" value="1"/>
</dbReference>
<name>A0ABZ0W4U7_9BACT</name>
<feature type="domain" description="HTH araC/xylS-type" evidence="5">
    <location>
        <begin position="151"/>
        <end position="250"/>
    </location>
</feature>
<dbReference type="PANTHER" id="PTHR43547:SF2">
    <property type="entry name" value="HYBRID SIGNAL TRANSDUCTION HISTIDINE KINASE C"/>
    <property type="match status" value="1"/>
</dbReference>
<sequence length="255" mass="28988">MTETILIIDDEQDVLDFLSHILGYTYKIFTAPEAGKAQQLLDEEIIHLIISDVMMPGMNGFELCQLIKSNIAYSHIPIILLTSKNTHQAHIEGLQVGADAYIQKPFSVDLLLSQIQNLLKNRIKIKDHFASDPFAHIQVPVRSKKDELFLQQLDEYINAHMKEPNIDFDALAEHLFMSRATFYRKITALMSLSPKEFVDMTKLKKAAALMSENRLTLPEIIKLTGFSSEAGFSRSFEAQYKMSPEAYYASLQEGE</sequence>
<dbReference type="Proteomes" id="UP001325680">
    <property type="component" value="Chromosome"/>
</dbReference>
<dbReference type="InterPro" id="IPR009057">
    <property type="entry name" value="Homeodomain-like_sf"/>
</dbReference>
<dbReference type="Gene3D" id="1.10.10.60">
    <property type="entry name" value="Homeodomain-like"/>
    <property type="match status" value="1"/>
</dbReference>
<keyword evidence="1 4" id="KW-0597">Phosphoprotein</keyword>